<sequence>MNAFGWLFSINPKNVKPETQNAVRRYKSLCYDILYQNFSDHT</sequence>
<evidence type="ECO:0000313" key="2">
    <source>
        <dbReference type="EMBL" id="NEM97202.1"/>
    </source>
</evidence>
<dbReference type="RefSeq" id="WP_163913375.1">
    <property type="nucleotide sequence ID" value="NZ_JAAGWD010000002.1"/>
</dbReference>
<dbReference type="Proteomes" id="UP000474777">
    <property type="component" value="Unassembled WGS sequence"/>
</dbReference>
<reference evidence="2 3" key="1">
    <citation type="submission" date="2020-02" db="EMBL/GenBank/DDBJ databases">
        <authorList>
            <person name="Kim M.K."/>
        </authorList>
    </citation>
    <scope>NUCLEOTIDE SEQUENCE [LARGE SCALE GENOMIC DNA]</scope>
    <source>
        <strain evidence="2 3">BT327</strain>
    </source>
</reference>
<gene>
    <name evidence="2" type="ORF">GXP69_05815</name>
</gene>
<dbReference type="Pfam" id="PF10547">
    <property type="entry name" value="P22_AR_N"/>
    <property type="match status" value="1"/>
</dbReference>
<dbReference type="InterPro" id="IPR018875">
    <property type="entry name" value="Antirepressor_Ant_N"/>
</dbReference>
<comment type="caution">
    <text evidence="2">The sequence shown here is derived from an EMBL/GenBank/DDBJ whole genome shotgun (WGS) entry which is preliminary data.</text>
</comment>
<dbReference type="EMBL" id="JAAGWD010000002">
    <property type="protein sequence ID" value="NEM97202.1"/>
    <property type="molecule type" value="Genomic_DNA"/>
</dbReference>
<protein>
    <recommendedName>
        <fullName evidence="1">Antirepressor protein ant N-terminal domain-containing protein</fullName>
    </recommendedName>
</protein>
<name>A0A6B3LJP2_9BACT</name>
<proteinExistence type="predicted"/>
<organism evidence="2 3">
    <name type="scientific">Pontibacter burrus</name>
    <dbReference type="NCBI Taxonomy" id="2704466"/>
    <lineage>
        <taxon>Bacteria</taxon>
        <taxon>Pseudomonadati</taxon>
        <taxon>Bacteroidota</taxon>
        <taxon>Cytophagia</taxon>
        <taxon>Cytophagales</taxon>
        <taxon>Hymenobacteraceae</taxon>
        <taxon>Pontibacter</taxon>
    </lineage>
</organism>
<dbReference type="AlphaFoldDB" id="A0A6B3LJP2"/>
<accession>A0A6B3LJP2</accession>
<evidence type="ECO:0000259" key="1">
    <source>
        <dbReference type="Pfam" id="PF10547"/>
    </source>
</evidence>
<keyword evidence="3" id="KW-1185">Reference proteome</keyword>
<evidence type="ECO:0000313" key="3">
    <source>
        <dbReference type="Proteomes" id="UP000474777"/>
    </source>
</evidence>
<feature type="domain" description="Antirepressor protein ant N-terminal" evidence="1">
    <location>
        <begin position="5"/>
        <end position="40"/>
    </location>
</feature>